<feature type="non-terminal residue" evidence="1">
    <location>
        <position position="93"/>
    </location>
</feature>
<dbReference type="STRING" id="114155.A0A4Q9QCU2"/>
<sequence length="93" mass="10300">MPNRFQVAFLISFVATLFLLIVTTEFVKAKLHQRGIYVSDLILLGTGKIPQREPIASADIMSDVFSASYNQLIPLALALITSVLLYAKFGRGR</sequence>
<reference evidence="1 2" key="1">
    <citation type="submission" date="2019-01" db="EMBL/GenBank/DDBJ databases">
        <title>Draft genome sequences of three monokaryotic isolates of the white-rot basidiomycete fungus Dichomitus squalens.</title>
        <authorList>
            <consortium name="DOE Joint Genome Institute"/>
            <person name="Lopez S.C."/>
            <person name="Andreopoulos B."/>
            <person name="Pangilinan J."/>
            <person name="Lipzen A."/>
            <person name="Riley R."/>
            <person name="Ahrendt S."/>
            <person name="Ng V."/>
            <person name="Barry K."/>
            <person name="Daum C."/>
            <person name="Grigoriev I.V."/>
            <person name="Hilden K.S."/>
            <person name="Makela M.R."/>
            <person name="de Vries R.P."/>
        </authorList>
    </citation>
    <scope>NUCLEOTIDE SEQUENCE [LARGE SCALE GENOMIC DNA]</scope>
    <source>
        <strain evidence="1 2">CBS 464.89</strain>
    </source>
</reference>
<organism evidence="1 2">
    <name type="scientific">Dichomitus squalens</name>
    <dbReference type="NCBI Taxonomy" id="114155"/>
    <lineage>
        <taxon>Eukaryota</taxon>
        <taxon>Fungi</taxon>
        <taxon>Dikarya</taxon>
        <taxon>Basidiomycota</taxon>
        <taxon>Agaricomycotina</taxon>
        <taxon>Agaricomycetes</taxon>
        <taxon>Polyporales</taxon>
        <taxon>Polyporaceae</taxon>
        <taxon>Dichomitus</taxon>
    </lineage>
</organism>
<dbReference type="AlphaFoldDB" id="A0A4Q9QCU2"/>
<evidence type="ECO:0000313" key="1">
    <source>
        <dbReference type="EMBL" id="TBU64996.1"/>
    </source>
</evidence>
<dbReference type="Proteomes" id="UP000292082">
    <property type="component" value="Unassembled WGS sequence"/>
</dbReference>
<accession>A0A4Q9QCU2</accession>
<proteinExistence type="predicted"/>
<dbReference type="EMBL" id="ML145085">
    <property type="protein sequence ID" value="TBU64996.1"/>
    <property type="molecule type" value="Genomic_DNA"/>
</dbReference>
<name>A0A4Q9QCU2_9APHY</name>
<protein>
    <submittedName>
        <fullName evidence="1">Uncharacterized protein</fullName>
    </submittedName>
</protein>
<gene>
    <name evidence="1" type="ORF">BD310DRAFT_913825</name>
</gene>
<keyword evidence="2" id="KW-1185">Reference proteome</keyword>
<evidence type="ECO:0000313" key="2">
    <source>
        <dbReference type="Proteomes" id="UP000292082"/>
    </source>
</evidence>